<sequence length="347" mass="38406">MDSQIIDLYLKDKQVFDQWQAFLTSLNITNFSPREVDQLDFTIGIYDGEQLVATGSVAGNVLKYVGVCNKNVTAGVRFNLIVSELVNRLFRQNVFHLMVFTKRQYSASFQHVGFSELAHTDEAAVLETGSPTVDDYLARLPRPAARSTGAVAAVVINANPFTLGHRFLIEQAARENVSVYVFVVATDASLFTTAERLELVRAGTRDLPNVIVVDGGDYMVSYATFPAYFLPSPSQTVRYQTTLDARIFRDAIAPALAITTRYVGSEPRSHTTAIYNQVLQTELPPRVTVKVVERFQTSDHVVISASRVRQALRNNDFATISSMVPATTAAFIHEHYTDLTQRAVAAG</sequence>
<keyword evidence="3 5" id="KW-0436">Ligase</keyword>
<gene>
    <name evidence="5" type="primary">citC</name>
    <name evidence="5" type="ORF">ACFFGS_05765</name>
</gene>
<organism evidence="5 6">
    <name type="scientific">Lactiplantibacillus plajomi</name>
    <dbReference type="NCBI Taxonomy" id="1457217"/>
    <lineage>
        <taxon>Bacteria</taxon>
        <taxon>Bacillati</taxon>
        <taxon>Bacillota</taxon>
        <taxon>Bacilli</taxon>
        <taxon>Lactobacillales</taxon>
        <taxon>Lactobacillaceae</taxon>
        <taxon>Lactiplantibacillus</taxon>
    </lineage>
</organism>
<dbReference type="NCBIfam" id="TIGR00125">
    <property type="entry name" value="cyt_tran_rel"/>
    <property type="match status" value="1"/>
</dbReference>
<evidence type="ECO:0000313" key="5">
    <source>
        <dbReference type="EMBL" id="MFC0423626.1"/>
    </source>
</evidence>
<dbReference type="InterPro" id="IPR013166">
    <property type="entry name" value="Citrate_lyase_ligase_C"/>
</dbReference>
<reference evidence="5 6" key="1">
    <citation type="submission" date="2024-09" db="EMBL/GenBank/DDBJ databases">
        <authorList>
            <person name="Sun Q."/>
            <person name="Mori K."/>
        </authorList>
    </citation>
    <scope>NUCLEOTIDE SEQUENCE [LARGE SCALE GENOMIC DNA]</scope>
    <source>
        <strain evidence="5 6">TBRC 4575</strain>
    </source>
</reference>
<dbReference type="RefSeq" id="WP_137645868.1">
    <property type="nucleotide sequence ID" value="NZ_BAABRM010000028.1"/>
</dbReference>
<dbReference type="InterPro" id="IPR014729">
    <property type="entry name" value="Rossmann-like_a/b/a_fold"/>
</dbReference>
<dbReference type="GO" id="GO:0008771">
    <property type="term" value="F:[citrate (pro-3S)-lyase] ligase activity"/>
    <property type="evidence" value="ECO:0007669"/>
    <property type="project" value="UniProtKB-EC"/>
</dbReference>
<evidence type="ECO:0000256" key="3">
    <source>
        <dbReference type="PIRNR" id="PIRNR005751"/>
    </source>
</evidence>
<dbReference type="NCBIfam" id="TIGR00124">
    <property type="entry name" value="cit_ly_ligase"/>
    <property type="match status" value="1"/>
</dbReference>
<feature type="domain" description="Citrate lyase ligase C-terminal" evidence="4">
    <location>
        <begin position="151"/>
        <end position="332"/>
    </location>
</feature>
<evidence type="ECO:0000259" key="4">
    <source>
        <dbReference type="SMART" id="SM00764"/>
    </source>
</evidence>
<dbReference type="InterPro" id="IPR005216">
    <property type="entry name" value="Citrate_lyase_ligase"/>
</dbReference>
<evidence type="ECO:0000313" key="6">
    <source>
        <dbReference type="Proteomes" id="UP001589855"/>
    </source>
</evidence>
<dbReference type="Proteomes" id="UP001589855">
    <property type="component" value="Unassembled WGS sequence"/>
</dbReference>
<name>A0ABV6K2C9_9LACO</name>
<dbReference type="PIRSF" id="PIRSF005751">
    <property type="entry name" value="Acet_citr_lig"/>
    <property type="match status" value="1"/>
</dbReference>
<keyword evidence="2 3" id="KW-0067">ATP-binding</keyword>
<protein>
    <recommendedName>
        <fullName evidence="3">[Citrate [pro-3S]-lyase] ligase</fullName>
        <ecNumber evidence="3">6.2.1.22</ecNumber>
    </recommendedName>
</protein>
<dbReference type="SUPFAM" id="SSF52374">
    <property type="entry name" value="Nucleotidylyl transferase"/>
    <property type="match status" value="1"/>
</dbReference>
<comment type="function">
    <text evidence="3">Acetylation of prosthetic group (2-(5''-phosphoribosyl)-3'-dephosphocoenzyme-A) of the gamma subunit of citrate lyase.</text>
</comment>
<comment type="catalytic activity">
    <reaction evidence="3">
        <text>holo-[citrate lyase ACP] + acetate + ATP = acetyl-[citrate lyase ACP] + AMP + diphosphate</text>
        <dbReference type="Rhea" id="RHEA:23788"/>
        <dbReference type="Rhea" id="RHEA-COMP:10158"/>
        <dbReference type="Rhea" id="RHEA-COMP:13710"/>
        <dbReference type="ChEBI" id="CHEBI:30089"/>
        <dbReference type="ChEBI" id="CHEBI:30616"/>
        <dbReference type="ChEBI" id="CHEBI:33019"/>
        <dbReference type="ChEBI" id="CHEBI:82683"/>
        <dbReference type="ChEBI" id="CHEBI:137976"/>
        <dbReference type="ChEBI" id="CHEBI:456215"/>
        <dbReference type="EC" id="6.2.1.22"/>
    </reaction>
</comment>
<comment type="caution">
    <text evidence="5">The sequence shown here is derived from an EMBL/GenBank/DDBJ whole genome shotgun (WGS) entry which is preliminary data.</text>
</comment>
<evidence type="ECO:0000256" key="2">
    <source>
        <dbReference type="ARBA" id="ARBA00022840"/>
    </source>
</evidence>
<dbReference type="EMBL" id="JBHLUK010000056">
    <property type="protein sequence ID" value="MFC0423626.1"/>
    <property type="molecule type" value="Genomic_DNA"/>
</dbReference>
<dbReference type="InterPro" id="IPR004821">
    <property type="entry name" value="Cyt_trans-like"/>
</dbReference>
<keyword evidence="6" id="KW-1185">Reference proteome</keyword>
<dbReference type="Pfam" id="PF08218">
    <property type="entry name" value="Citrate_ly_lig"/>
    <property type="match status" value="1"/>
</dbReference>
<keyword evidence="1 3" id="KW-0547">Nucleotide-binding</keyword>
<dbReference type="Gene3D" id="3.40.50.620">
    <property type="entry name" value="HUPs"/>
    <property type="match status" value="1"/>
</dbReference>
<dbReference type="SMART" id="SM00764">
    <property type="entry name" value="Citrate_ly_lig"/>
    <property type="match status" value="1"/>
</dbReference>
<dbReference type="EC" id="6.2.1.22" evidence="3"/>
<proteinExistence type="predicted"/>
<accession>A0ABV6K2C9</accession>
<evidence type="ECO:0000256" key="1">
    <source>
        <dbReference type="ARBA" id="ARBA00022741"/>
    </source>
</evidence>
<dbReference type="PANTHER" id="PTHR40599">
    <property type="entry name" value="[CITRATE [PRO-3S]-LYASE] LIGASE"/>
    <property type="match status" value="1"/>
</dbReference>
<dbReference type="PANTHER" id="PTHR40599:SF1">
    <property type="entry name" value="[CITRATE [PRO-3S]-LYASE] LIGASE"/>
    <property type="match status" value="1"/>
</dbReference>